<evidence type="ECO:0000256" key="1">
    <source>
        <dbReference type="ARBA" id="ARBA00018719"/>
    </source>
</evidence>
<dbReference type="EMBL" id="CP098494">
    <property type="protein sequence ID" value="USA61102.1"/>
    <property type="molecule type" value="Genomic_DNA"/>
</dbReference>
<gene>
    <name evidence="5" type="ORF">NCF85_13565</name>
    <name evidence="6" type="ORF">NCF85_13635</name>
</gene>
<feature type="domain" description="FAD/NAD(P)-binding" evidence="4">
    <location>
        <begin position="6"/>
        <end position="285"/>
    </location>
</feature>
<dbReference type="InterPro" id="IPR050097">
    <property type="entry name" value="Ferredoxin-NADP_redctase_2"/>
</dbReference>
<evidence type="ECO:0000259" key="4">
    <source>
        <dbReference type="Pfam" id="PF07992"/>
    </source>
</evidence>
<evidence type="ECO:0000313" key="5">
    <source>
        <dbReference type="EMBL" id="USA61089.1"/>
    </source>
</evidence>
<evidence type="ECO:0000313" key="7">
    <source>
        <dbReference type="Proteomes" id="UP001056619"/>
    </source>
</evidence>
<dbReference type="PANTHER" id="PTHR48105">
    <property type="entry name" value="THIOREDOXIN REDUCTASE 1-RELATED-RELATED"/>
    <property type="match status" value="1"/>
</dbReference>
<sequence length="301" mass="31695">MAEPVDCIIIGGGPAGLTAAIYLARFLRQCVVIDAGDGRAATIPTSHNLPGFPDGINGGDFLDRLRQQALLYGAKLVSGQVESIAVVTGGFIAQTAVGTHVASTVLIASGVVNHRPKMPAALHDQALAIGLIRYCPVCDGFEARGRNIGVLGSDSHGAREAEFLRRYSDRVTLLAQCEMTLAVTDRARLRDQDITVIDVPVRSLEIEGQRLVARLERGGPLYFDTLYPGLGSSPRTDLARQAGAKVGSDGSIVTDAHQQTDVPGLFAAGDVVEGLDQISVATGHGAKAATAIHNLLRERET</sequence>
<dbReference type="Pfam" id="PF07992">
    <property type="entry name" value="Pyr_redox_2"/>
    <property type="match status" value="1"/>
</dbReference>
<keyword evidence="2" id="KW-0285">Flavoprotein</keyword>
<keyword evidence="7" id="KW-1185">Reference proteome</keyword>
<evidence type="ECO:0000256" key="3">
    <source>
        <dbReference type="ARBA" id="ARBA00023002"/>
    </source>
</evidence>
<protein>
    <recommendedName>
        <fullName evidence="1">Thioredoxin reductase</fullName>
    </recommendedName>
</protein>
<reference evidence="6 7" key="1">
    <citation type="submission" date="2022-06" db="EMBL/GenBank/DDBJ databases">
        <authorList>
            <person name="Liu G."/>
        </authorList>
    </citation>
    <scope>NUCLEOTIDE SEQUENCE [LARGE SCALE GENOMIC DNA]</scope>
    <source>
        <strain evidence="6 7">E4</strain>
    </source>
</reference>
<dbReference type="PRINTS" id="PR00469">
    <property type="entry name" value="PNDRDTASEII"/>
</dbReference>
<dbReference type="EMBL" id="CP098494">
    <property type="protein sequence ID" value="USA61089.1"/>
    <property type="molecule type" value="Genomic_DNA"/>
</dbReference>
<dbReference type="Gene3D" id="3.50.50.60">
    <property type="entry name" value="FAD/NAD(P)-binding domain"/>
    <property type="match status" value="2"/>
</dbReference>
<accession>A0ABY4U4S0</accession>
<evidence type="ECO:0000256" key="2">
    <source>
        <dbReference type="ARBA" id="ARBA00022630"/>
    </source>
</evidence>
<dbReference type="InterPro" id="IPR023753">
    <property type="entry name" value="FAD/NAD-binding_dom"/>
</dbReference>
<name>A0ABY4U4S0_9SPHN</name>
<proteinExistence type="predicted"/>
<evidence type="ECO:0000313" key="6">
    <source>
        <dbReference type="EMBL" id="USA61102.1"/>
    </source>
</evidence>
<organism evidence="6 7">
    <name type="scientific">Qipengyuania citrea</name>
    <dbReference type="NCBI Taxonomy" id="225971"/>
    <lineage>
        <taxon>Bacteria</taxon>
        <taxon>Pseudomonadati</taxon>
        <taxon>Pseudomonadota</taxon>
        <taxon>Alphaproteobacteria</taxon>
        <taxon>Sphingomonadales</taxon>
        <taxon>Erythrobacteraceae</taxon>
        <taxon>Qipengyuania</taxon>
    </lineage>
</organism>
<dbReference type="SUPFAM" id="SSF51905">
    <property type="entry name" value="FAD/NAD(P)-binding domain"/>
    <property type="match status" value="1"/>
</dbReference>
<dbReference type="InterPro" id="IPR036188">
    <property type="entry name" value="FAD/NAD-bd_sf"/>
</dbReference>
<dbReference type="PRINTS" id="PR00368">
    <property type="entry name" value="FADPNR"/>
</dbReference>
<dbReference type="RefSeq" id="WP_234036479.1">
    <property type="nucleotide sequence ID" value="NZ_CP098494.1"/>
</dbReference>
<dbReference type="Proteomes" id="UP001056619">
    <property type="component" value="Chromosome"/>
</dbReference>
<keyword evidence="3" id="KW-0560">Oxidoreductase</keyword>